<dbReference type="RefSeq" id="WP_345823312.1">
    <property type="nucleotide sequence ID" value="NZ_JBDIML010000001.1"/>
</dbReference>
<name>A0ABU9XC44_9BACI</name>
<organism evidence="3 4">
    <name type="scientific">Ornithinibacillus xuwenensis</name>
    <dbReference type="NCBI Taxonomy" id="3144668"/>
    <lineage>
        <taxon>Bacteria</taxon>
        <taxon>Bacillati</taxon>
        <taxon>Bacillota</taxon>
        <taxon>Bacilli</taxon>
        <taxon>Bacillales</taxon>
        <taxon>Bacillaceae</taxon>
        <taxon>Ornithinibacillus</taxon>
    </lineage>
</organism>
<evidence type="ECO:0000259" key="2">
    <source>
        <dbReference type="Pfam" id="PF09992"/>
    </source>
</evidence>
<evidence type="ECO:0000256" key="1">
    <source>
        <dbReference type="SAM" id="Coils"/>
    </source>
</evidence>
<keyword evidence="4" id="KW-1185">Reference proteome</keyword>
<accession>A0ABU9XC44</accession>
<reference evidence="3 4" key="1">
    <citation type="submission" date="2024-05" db="EMBL/GenBank/DDBJ databases">
        <authorList>
            <person name="Haq I."/>
            <person name="Ullah Z."/>
            <person name="Ahmad R."/>
            <person name="Li M."/>
            <person name="Tong Y."/>
        </authorList>
    </citation>
    <scope>NUCLEOTIDE SEQUENCE [LARGE SCALE GENOMIC DNA]</scope>
    <source>
        <strain evidence="3 4">16A2E</strain>
    </source>
</reference>
<keyword evidence="3" id="KW-0326">Glycosidase</keyword>
<dbReference type="Pfam" id="PF09992">
    <property type="entry name" value="NAGPA"/>
    <property type="match status" value="1"/>
</dbReference>
<keyword evidence="1" id="KW-0175">Coiled coil</keyword>
<sequence>MAEILETDKLNQGRQKLNNAIKQAENALTNSRKALSNSESTQKQLNQVVIQGDSSVEAAQARVDTDGVSHTTLKDRLDFEHVEVTNSIATKATETQVISENAYYHEISTKKYRDATSLTDYYLTSISNVDSDGKLIELKRGFASDTPNAGFSETARSFANRHNATLTLNASVFDTNTSLPLGTDIFEGAIIQENLTRNYYTLGIKTDNTLVAYPPGTTAQSILDDGCNNALSSFIPLIEKGASVSQSVLDTYAGGTDRHPRQVIAQFSNKDILIFTCEGRTQQNQGMITDDLIRILLAQGVDFAYLLDGGGSAQTVVRGSTSNTSVFEENEEEEGYIEFGERKVIDFLYISKPIKSKRDKDIAILNKDIGEVNRKANDLYNDLYYKVDMNNGYIRLKAPSEFKFQGVEVWEGATRKAKLQLEENRIGYFDYVNGKAILNVTNTGDITTDKGTIGKYNKNATVVTNANTITENGPYWITSGGSNTPDSGLSWSITHEQLDSQSAIQTAKSFTTPVQVMDRRKVGGSWQAWG</sequence>
<proteinExistence type="predicted"/>
<gene>
    <name evidence="3" type="ORF">ABC228_01450</name>
</gene>
<dbReference type="Proteomes" id="UP001444625">
    <property type="component" value="Unassembled WGS sequence"/>
</dbReference>
<dbReference type="EMBL" id="JBDIML010000001">
    <property type="protein sequence ID" value="MEN2765840.1"/>
    <property type="molecule type" value="Genomic_DNA"/>
</dbReference>
<dbReference type="GO" id="GO:0016798">
    <property type="term" value="F:hydrolase activity, acting on glycosyl bonds"/>
    <property type="evidence" value="ECO:0007669"/>
    <property type="project" value="UniProtKB-KW"/>
</dbReference>
<dbReference type="PANTHER" id="PTHR40446">
    <property type="entry name" value="N-ACETYLGLUCOSAMINE-1-PHOSPHODIESTER ALPHA-N-ACETYLGLUCOSAMINIDASE"/>
    <property type="match status" value="1"/>
</dbReference>
<dbReference type="InterPro" id="IPR018711">
    <property type="entry name" value="NAGPA"/>
</dbReference>
<dbReference type="PANTHER" id="PTHR40446:SF2">
    <property type="entry name" value="N-ACETYLGLUCOSAMINE-1-PHOSPHODIESTER ALPHA-N-ACETYLGLUCOSAMINIDASE"/>
    <property type="match status" value="1"/>
</dbReference>
<protein>
    <submittedName>
        <fullName evidence="3">Phosphodiester glycosidase family protein</fullName>
    </submittedName>
</protein>
<keyword evidence="3" id="KW-0378">Hydrolase</keyword>
<feature type="coiled-coil region" evidence="1">
    <location>
        <begin position="7"/>
        <end position="41"/>
    </location>
</feature>
<evidence type="ECO:0000313" key="3">
    <source>
        <dbReference type="EMBL" id="MEN2765840.1"/>
    </source>
</evidence>
<dbReference type="CDD" id="cd19958">
    <property type="entry name" value="pyocin_knob"/>
    <property type="match status" value="1"/>
</dbReference>
<feature type="domain" description="Phosphodiester glycosidase" evidence="2">
    <location>
        <begin position="163"/>
        <end position="350"/>
    </location>
</feature>
<evidence type="ECO:0000313" key="4">
    <source>
        <dbReference type="Proteomes" id="UP001444625"/>
    </source>
</evidence>
<comment type="caution">
    <text evidence="3">The sequence shown here is derived from an EMBL/GenBank/DDBJ whole genome shotgun (WGS) entry which is preliminary data.</text>
</comment>